<protein>
    <submittedName>
        <fullName evidence="1">13334_t:CDS:1</fullName>
    </submittedName>
</protein>
<sequence length="76" mass="8109">MDNNNGCHCGNNSQCGATATTACTCNVKNVRETTAHCNCNDEHTCTCEGHTCTCHCGDECKCTADGNECKCRCESH</sequence>
<dbReference type="EMBL" id="CAJVPS010007493">
    <property type="protein sequence ID" value="CAG8635427.1"/>
    <property type="molecule type" value="Genomic_DNA"/>
</dbReference>
<accession>A0A9N9GWT5</accession>
<name>A0A9N9GWT5_9GLOM</name>
<dbReference type="Proteomes" id="UP000789508">
    <property type="component" value="Unassembled WGS sequence"/>
</dbReference>
<evidence type="ECO:0000313" key="1">
    <source>
        <dbReference type="EMBL" id="CAG8635427.1"/>
    </source>
</evidence>
<keyword evidence="2" id="KW-1185">Reference proteome</keyword>
<evidence type="ECO:0000313" key="2">
    <source>
        <dbReference type="Proteomes" id="UP000789508"/>
    </source>
</evidence>
<organism evidence="1 2">
    <name type="scientific">Ambispora leptoticha</name>
    <dbReference type="NCBI Taxonomy" id="144679"/>
    <lineage>
        <taxon>Eukaryota</taxon>
        <taxon>Fungi</taxon>
        <taxon>Fungi incertae sedis</taxon>
        <taxon>Mucoromycota</taxon>
        <taxon>Glomeromycotina</taxon>
        <taxon>Glomeromycetes</taxon>
        <taxon>Archaeosporales</taxon>
        <taxon>Ambisporaceae</taxon>
        <taxon>Ambispora</taxon>
    </lineage>
</organism>
<reference evidence="1" key="1">
    <citation type="submission" date="2021-06" db="EMBL/GenBank/DDBJ databases">
        <authorList>
            <person name="Kallberg Y."/>
            <person name="Tangrot J."/>
            <person name="Rosling A."/>
        </authorList>
    </citation>
    <scope>NUCLEOTIDE SEQUENCE</scope>
    <source>
        <strain evidence="1">FL130A</strain>
    </source>
</reference>
<proteinExistence type="predicted"/>
<gene>
    <name evidence="1" type="ORF">ALEPTO_LOCUS9525</name>
</gene>
<dbReference type="AlphaFoldDB" id="A0A9N9GWT5"/>
<comment type="caution">
    <text evidence="1">The sequence shown here is derived from an EMBL/GenBank/DDBJ whole genome shotgun (WGS) entry which is preliminary data.</text>
</comment>